<proteinExistence type="predicted"/>
<comment type="caution">
    <text evidence="1">The sequence shown here is derived from an EMBL/GenBank/DDBJ whole genome shotgun (WGS) entry which is preliminary data.</text>
</comment>
<keyword evidence="2" id="KW-1185">Reference proteome</keyword>
<dbReference type="EMBL" id="BGPR01004347">
    <property type="protein sequence ID" value="GBM98685.1"/>
    <property type="molecule type" value="Genomic_DNA"/>
</dbReference>
<organism evidence="1 2">
    <name type="scientific">Araneus ventricosus</name>
    <name type="common">Orbweaver spider</name>
    <name type="synonym">Epeira ventricosa</name>
    <dbReference type="NCBI Taxonomy" id="182803"/>
    <lineage>
        <taxon>Eukaryota</taxon>
        <taxon>Metazoa</taxon>
        <taxon>Ecdysozoa</taxon>
        <taxon>Arthropoda</taxon>
        <taxon>Chelicerata</taxon>
        <taxon>Arachnida</taxon>
        <taxon>Araneae</taxon>
        <taxon>Araneomorphae</taxon>
        <taxon>Entelegynae</taxon>
        <taxon>Araneoidea</taxon>
        <taxon>Araneidae</taxon>
        <taxon>Araneus</taxon>
    </lineage>
</organism>
<dbReference type="AlphaFoldDB" id="A0A4Y2KAF4"/>
<protein>
    <submittedName>
        <fullName evidence="1">Uncharacterized protein</fullName>
    </submittedName>
</protein>
<reference evidence="1 2" key="1">
    <citation type="journal article" date="2019" name="Sci. Rep.">
        <title>Orb-weaving spider Araneus ventricosus genome elucidates the spidroin gene catalogue.</title>
        <authorList>
            <person name="Kono N."/>
            <person name="Nakamura H."/>
            <person name="Ohtoshi R."/>
            <person name="Moran D.A.P."/>
            <person name="Shinohara A."/>
            <person name="Yoshida Y."/>
            <person name="Fujiwara M."/>
            <person name="Mori M."/>
            <person name="Tomita M."/>
            <person name="Arakawa K."/>
        </authorList>
    </citation>
    <scope>NUCLEOTIDE SEQUENCE [LARGE SCALE GENOMIC DNA]</scope>
</reference>
<evidence type="ECO:0000313" key="1">
    <source>
        <dbReference type="EMBL" id="GBM98685.1"/>
    </source>
</evidence>
<dbReference type="Proteomes" id="UP000499080">
    <property type="component" value="Unassembled WGS sequence"/>
</dbReference>
<sequence length="94" mass="10772">MKARQNAAPYLRADAITATEPVEWTRNDKDKTDVSALKHYSVTMFQSIDYRALMMKPISLFGLVDYLNGMFPSHTQSVEQYVGLVSEAECFLYR</sequence>
<accession>A0A4Y2KAF4</accession>
<gene>
    <name evidence="1" type="ORF">AVEN_56805_1</name>
</gene>
<name>A0A4Y2KAF4_ARAVE</name>
<evidence type="ECO:0000313" key="2">
    <source>
        <dbReference type="Proteomes" id="UP000499080"/>
    </source>
</evidence>